<dbReference type="Proteomes" id="UP000093962">
    <property type="component" value="Unassembled WGS sequence"/>
</dbReference>
<dbReference type="RefSeq" id="WP_064857588.1">
    <property type="nucleotide sequence ID" value="NZ_JAPMJS010000008.1"/>
</dbReference>
<dbReference type="GO" id="GO:0016616">
    <property type="term" value="F:oxidoreductase activity, acting on the CH-OH group of donors, NAD or NADP as acceptor"/>
    <property type="evidence" value="ECO:0007669"/>
    <property type="project" value="TreeGrafter"/>
</dbReference>
<accession>A0A1A0N2G1</accession>
<dbReference type="InterPro" id="IPR057326">
    <property type="entry name" value="KR_dom"/>
</dbReference>
<dbReference type="PANTHER" id="PTHR42760">
    <property type="entry name" value="SHORT-CHAIN DEHYDROGENASES/REDUCTASES FAMILY MEMBER"/>
    <property type="match status" value="1"/>
</dbReference>
<organism evidence="4 5">
    <name type="scientific">Mycolicibacterium mucogenicum</name>
    <name type="common">Mycobacterium mucogenicum</name>
    <dbReference type="NCBI Taxonomy" id="56689"/>
    <lineage>
        <taxon>Bacteria</taxon>
        <taxon>Bacillati</taxon>
        <taxon>Actinomycetota</taxon>
        <taxon>Actinomycetes</taxon>
        <taxon>Mycobacteriales</taxon>
        <taxon>Mycobacteriaceae</taxon>
        <taxon>Mycolicibacterium</taxon>
    </lineage>
</organism>
<gene>
    <name evidence="4" type="ORF">A5642_10480</name>
</gene>
<name>A0A1A0N2G1_MYCMU</name>
<reference evidence="4 5" key="1">
    <citation type="submission" date="2016-06" db="EMBL/GenBank/DDBJ databases">
        <authorList>
            <person name="Kjaerup R.B."/>
            <person name="Dalgaard T.S."/>
            <person name="Juul-Madsen H.R."/>
        </authorList>
    </citation>
    <scope>NUCLEOTIDE SEQUENCE [LARGE SCALE GENOMIC DNA]</scope>
    <source>
        <strain evidence="4 5">1199456.5</strain>
    </source>
</reference>
<dbReference type="PRINTS" id="PR00080">
    <property type="entry name" value="SDRFAMILY"/>
</dbReference>
<evidence type="ECO:0000313" key="4">
    <source>
        <dbReference type="EMBL" id="OBA91496.1"/>
    </source>
</evidence>
<dbReference type="PRINTS" id="PR00081">
    <property type="entry name" value="GDHRDH"/>
</dbReference>
<evidence type="ECO:0000256" key="2">
    <source>
        <dbReference type="ARBA" id="ARBA00023002"/>
    </source>
</evidence>
<comment type="caution">
    <text evidence="4">The sequence shown here is derived from an EMBL/GenBank/DDBJ whole genome shotgun (WGS) entry which is preliminary data.</text>
</comment>
<comment type="similarity">
    <text evidence="1">Belongs to the short-chain dehydrogenases/reductases (SDR) family.</text>
</comment>
<dbReference type="GO" id="GO:0048038">
    <property type="term" value="F:quinone binding"/>
    <property type="evidence" value="ECO:0007669"/>
    <property type="project" value="TreeGrafter"/>
</dbReference>
<dbReference type="GO" id="GO:0006633">
    <property type="term" value="P:fatty acid biosynthetic process"/>
    <property type="evidence" value="ECO:0007669"/>
    <property type="project" value="TreeGrafter"/>
</dbReference>
<dbReference type="Gene3D" id="3.40.50.720">
    <property type="entry name" value="NAD(P)-binding Rossmann-like Domain"/>
    <property type="match status" value="1"/>
</dbReference>
<dbReference type="PANTHER" id="PTHR42760:SF133">
    <property type="entry name" value="3-OXOACYL-[ACYL-CARRIER-PROTEIN] REDUCTASE"/>
    <property type="match status" value="1"/>
</dbReference>
<dbReference type="SUPFAM" id="SSF51735">
    <property type="entry name" value="NAD(P)-binding Rossmann-fold domains"/>
    <property type="match status" value="1"/>
</dbReference>
<dbReference type="CDD" id="cd05233">
    <property type="entry name" value="SDR_c"/>
    <property type="match status" value="1"/>
</dbReference>
<dbReference type="EMBL" id="LZSF01000030">
    <property type="protein sequence ID" value="OBA91496.1"/>
    <property type="molecule type" value="Genomic_DNA"/>
</dbReference>
<dbReference type="AlphaFoldDB" id="A0A1A0N2G1"/>
<dbReference type="Pfam" id="PF13561">
    <property type="entry name" value="adh_short_C2"/>
    <property type="match status" value="1"/>
</dbReference>
<proteinExistence type="inferred from homology"/>
<dbReference type="FunFam" id="3.40.50.720:FF:000084">
    <property type="entry name" value="Short-chain dehydrogenase reductase"/>
    <property type="match status" value="1"/>
</dbReference>
<keyword evidence="2" id="KW-0560">Oxidoreductase</keyword>
<evidence type="ECO:0000313" key="5">
    <source>
        <dbReference type="Proteomes" id="UP000093962"/>
    </source>
</evidence>
<sequence>MERLTDKVAVITGGSSGIGLATAQRFVEEGAYVYIMGRRSAELDEAKASIGPGVTTLAGDVTKGADLDKLFTKVLAERGLLDILVASAGLVEQVGLEDITEEHFDRTFDLNARGSLFTVQKALPLMRHGGSVILVGSTSAYKGIPGYSTYSATKAAQRSYVRTWTREFGNSGIRFNTLSPGPIDTPMIDGQADSADGADAIRAEFAAAIPLKRMGRVEEVAAAALFLASDESSFVAGSELSVDGGMSQV</sequence>
<dbReference type="SMART" id="SM00822">
    <property type="entry name" value="PKS_KR"/>
    <property type="match status" value="1"/>
</dbReference>
<dbReference type="InterPro" id="IPR036291">
    <property type="entry name" value="NAD(P)-bd_dom_sf"/>
</dbReference>
<feature type="domain" description="Ketoreductase" evidence="3">
    <location>
        <begin position="7"/>
        <end position="181"/>
    </location>
</feature>
<evidence type="ECO:0000256" key="1">
    <source>
        <dbReference type="ARBA" id="ARBA00006484"/>
    </source>
</evidence>
<evidence type="ECO:0000259" key="3">
    <source>
        <dbReference type="SMART" id="SM00822"/>
    </source>
</evidence>
<dbReference type="OrthoDB" id="9803333at2"/>
<protein>
    <submittedName>
        <fullName evidence="4">Oxidoreductase</fullName>
    </submittedName>
</protein>
<dbReference type="InterPro" id="IPR002347">
    <property type="entry name" value="SDR_fam"/>
</dbReference>